<reference evidence="2 3" key="1">
    <citation type="submission" date="2019-03" db="EMBL/GenBank/DDBJ databases">
        <title>First draft genome of Liparis tanakae, snailfish: a comprehensive survey of snailfish specific genes.</title>
        <authorList>
            <person name="Kim W."/>
            <person name="Song I."/>
            <person name="Jeong J.-H."/>
            <person name="Kim D."/>
            <person name="Kim S."/>
            <person name="Ryu S."/>
            <person name="Song J.Y."/>
            <person name="Lee S.K."/>
        </authorList>
    </citation>
    <scope>NUCLEOTIDE SEQUENCE [LARGE SCALE GENOMIC DNA]</scope>
    <source>
        <tissue evidence="2">Muscle</tissue>
    </source>
</reference>
<accession>A0A4Z2IH46</accession>
<dbReference type="Proteomes" id="UP000314294">
    <property type="component" value="Unassembled WGS sequence"/>
</dbReference>
<evidence type="ECO:0000313" key="3">
    <source>
        <dbReference type="Proteomes" id="UP000314294"/>
    </source>
</evidence>
<name>A0A4Z2IH46_9TELE</name>
<proteinExistence type="predicted"/>
<gene>
    <name evidence="2" type="ORF">EYF80_012596</name>
</gene>
<sequence length="153" mass="17244">MEISLQPGESWTFRLREPVPWRQVPQKAKSVSFSPEPEEDKSVVISPVERRMMKTNTSLRLAVSRGSIGNDCAGKQRERNASVKEEHPKECMQPRGLQLWRTGTHAGVSQTGPVNPQPTPTPTPTQTSLRFPTDNKDRTQLLRSKRERGGESK</sequence>
<feature type="region of interest" description="Disordered" evidence="1">
    <location>
        <begin position="68"/>
        <end position="153"/>
    </location>
</feature>
<feature type="compositionally biased region" description="Basic and acidic residues" evidence="1">
    <location>
        <begin position="74"/>
        <end position="92"/>
    </location>
</feature>
<evidence type="ECO:0000313" key="2">
    <source>
        <dbReference type="EMBL" id="TNN77127.1"/>
    </source>
</evidence>
<evidence type="ECO:0000256" key="1">
    <source>
        <dbReference type="SAM" id="MobiDB-lite"/>
    </source>
</evidence>
<keyword evidence="3" id="KW-1185">Reference proteome</keyword>
<dbReference type="EMBL" id="SRLO01000086">
    <property type="protein sequence ID" value="TNN77127.1"/>
    <property type="molecule type" value="Genomic_DNA"/>
</dbReference>
<dbReference type="AlphaFoldDB" id="A0A4Z2IH46"/>
<organism evidence="2 3">
    <name type="scientific">Liparis tanakae</name>
    <name type="common">Tanaka's snailfish</name>
    <dbReference type="NCBI Taxonomy" id="230148"/>
    <lineage>
        <taxon>Eukaryota</taxon>
        <taxon>Metazoa</taxon>
        <taxon>Chordata</taxon>
        <taxon>Craniata</taxon>
        <taxon>Vertebrata</taxon>
        <taxon>Euteleostomi</taxon>
        <taxon>Actinopterygii</taxon>
        <taxon>Neopterygii</taxon>
        <taxon>Teleostei</taxon>
        <taxon>Neoteleostei</taxon>
        <taxon>Acanthomorphata</taxon>
        <taxon>Eupercaria</taxon>
        <taxon>Perciformes</taxon>
        <taxon>Cottioidei</taxon>
        <taxon>Cottales</taxon>
        <taxon>Liparidae</taxon>
        <taxon>Liparis</taxon>
    </lineage>
</organism>
<protein>
    <submittedName>
        <fullName evidence="2">Uncharacterized protein</fullName>
    </submittedName>
</protein>
<comment type="caution">
    <text evidence="2">The sequence shown here is derived from an EMBL/GenBank/DDBJ whole genome shotgun (WGS) entry which is preliminary data.</text>
</comment>